<evidence type="ECO:0000313" key="2">
    <source>
        <dbReference type="EMBL" id="KAK6352350.1"/>
    </source>
</evidence>
<protein>
    <submittedName>
        <fullName evidence="2">Uncharacterized protein</fullName>
    </submittedName>
</protein>
<feature type="region of interest" description="Disordered" evidence="1">
    <location>
        <begin position="288"/>
        <end position="339"/>
    </location>
</feature>
<feature type="region of interest" description="Disordered" evidence="1">
    <location>
        <begin position="1"/>
        <end position="21"/>
    </location>
</feature>
<evidence type="ECO:0000313" key="3">
    <source>
        <dbReference type="Proteomes" id="UP001373714"/>
    </source>
</evidence>
<dbReference type="Proteomes" id="UP001373714">
    <property type="component" value="Unassembled WGS sequence"/>
</dbReference>
<gene>
    <name evidence="2" type="ORF">TWF730_009180</name>
</gene>
<keyword evidence="3" id="KW-1185">Reference proteome</keyword>
<dbReference type="AlphaFoldDB" id="A0AAV9UYG0"/>
<name>A0AAV9UYG0_9PEZI</name>
<feature type="compositionally biased region" description="Polar residues" evidence="1">
    <location>
        <begin position="389"/>
        <end position="401"/>
    </location>
</feature>
<feature type="compositionally biased region" description="Low complexity" evidence="1">
    <location>
        <begin position="429"/>
        <end position="442"/>
    </location>
</feature>
<comment type="caution">
    <text evidence="2">The sequence shown here is derived from an EMBL/GenBank/DDBJ whole genome shotgun (WGS) entry which is preliminary data.</text>
</comment>
<sequence length="573" mass="62546">MHRADINRNTWVASGGRQGVPRMMASGRPNPTLTHSGQHFCHTQGNNAQRKSIHEMPMNGNLSIHRWRNQDSTQEPANARMGVNPRGNVQTDHRHSSDAQNNYDGSFTFNGMPATHSGPIFQTSYWMSVPGAPSGNQTQPDIIQAPSAPVVPRAENISPDAEGETGRKRSRTHAPNLSDIKSSHKYYSYFNYSEYQPPKSAKGTAMGTRSLDHHPDNDLQGTYASYLFQNDPIKYWTLRDVAEKVPTKIREKEIAYFKQLGVSSPYGTLGSGTNGAGTVDVTGDVADINAESSANPKKKEKKARTGQDGGPIPKGRRNWNENYKKNFPGAPLPSSKPNWRPTVHALLHAGKSDDGPQDFNSLVVNALKRCEADPEFLSLLIQKVESCCDPQNSPASGSESTGRSDELQGQFDSHSQNGAGSDDAPTDASSLVRRVSRNPSVRSGGGGVYRQDSHGQRRTSNPNSIPRTNSPYAQQLQTNFTQNFSFTDNQATSASGTGTFLSPMQISNPLNGVDMRDDVSSFLGSADHDQEPGPVFSHAEGSIASGLDMFQDQEPSIPFPYPEDLESEDIKMQ</sequence>
<evidence type="ECO:0000256" key="1">
    <source>
        <dbReference type="SAM" id="MobiDB-lite"/>
    </source>
</evidence>
<feature type="region of interest" description="Disordered" evidence="1">
    <location>
        <begin position="153"/>
        <end position="177"/>
    </location>
</feature>
<feature type="region of interest" description="Disordered" evidence="1">
    <location>
        <begin position="389"/>
        <end position="470"/>
    </location>
</feature>
<feature type="compositionally biased region" description="Polar residues" evidence="1">
    <location>
        <begin position="410"/>
        <end position="419"/>
    </location>
</feature>
<proteinExistence type="predicted"/>
<reference evidence="2 3" key="1">
    <citation type="submission" date="2019-10" db="EMBL/GenBank/DDBJ databases">
        <authorList>
            <person name="Palmer J.M."/>
        </authorList>
    </citation>
    <scope>NUCLEOTIDE SEQUENCE [LARGE SCALE GENOMIC DNA]</scope>
    <source>
        <strain evidence="2 3">TWF730</strain>
    </source>
</reference>
<organism evidence="2 3">
    <name type="scientific">Orbilia blumenaviensis</name>
    <dbReference type="NCBI Taxonomy" id="1796055"/>
    <lineage>
        <taxon>Eukaryota</taxon>
        <taxon>Fungi</taxon>
        <taxon>Dikarya</taxon>
        <taxon>Ascomycota</taxon>
        <taxon>Pezizomycotina</taxon>
        <taxon>Orbiliomycetes</taxon>
        <taxon>Orbiliales</taxon>
        <taxon>Orbiliaceae</taxon>
        <taxon>Orbilia</taxon>
    </lineage>
</organism>
<feature type="compositionally biased region" description="Polar residues" evidence="1">
    <location>
        <begin position="458"/>
        <end position="470"/>
    </location>
</feature>
<feature type="region of interest" description="Disordered" evidence="1">
    <location>
        <begin position="521"/>
        <end position="573"/>
    </location>
</feature>
<accession>A0AAV9UYG0</accession>
<dbReference type="EMBL" id="JAVHNS010000006">
    <property type="protein sequence ID" value="KAK6352350.1"/>
    <property type="molecule type" value="Genomic_DNA"/>
</dbReference>